<evidence type="ECO:0000256" key="1">
    <source>
        <dbReference type="ARBA" id="ARBA00006484"/>
    </source>
</evidence>
<dbReference type="EMBL" id="LR778301">
    <property type="protein sequence ID" value="CAB1369444.1"/>
    <property type="molecule type" value="Genomic_DNA"/>
</dbReference>
<dbReference type="EC" id="1.1.1.100" evidence="4"/>
<organism evidence="4 5">
    <name type="scientific">Denitratisoma oestradiolicum</name>
    <dbReference type="NCBI Taxonomy" id="311182"/>
    <lineage>
        <taxon>Bacteria</taxon>
        <taxon>Pseudomonadati</taxon>
        <taxon>Pseudomonadota</taxon>
        <taxon>Betaproteobacteria</taxon>
        <taxon>Nitrosomonadales</taxon>
        <taxon>Sterolibacteriaceae</taxon>
        <taxon>Denitratisoma</taxon>
    </lineage>
</organism>
<dbReference type="KEGG" id="doe:DENOEST_2279"/>
<gene>
    <name evidence="4" type="ORF">DENOEST_2279</name>
</gene>
<dbReference type="AlphaFoldDB" id="A0A6S6XWW6"/>
<evidence type="ECO:0000256" key="2">
    <source>
        <dbReference type="ARBA" id="ARBA00023002"/>
    </source>
</evidence>
<dbReference type="PROSITE" id="PS00061">
    <property type="entry name" value="ADH_SHORT"/>
    <property type="match status" value="1"/>
</dbReference>
<proteinExistence type="inferred from homology"/>
<dbReference type="InterPro" id="IPR020904">
    <property type="entry name" value="Sc_DH/Rdtase_CS"/>
</dbReference>
<keyword evidence="5" id="KW-1185">Reference proteome</keyword>
<comment type="similarity">
    <text evidence="1 3">Belongs to the short-chain dehydrogenases/reductases (SDR) family.</text>
</comment>
<evidence type="ECO:0000313" key="4">
    <source>
        <dbReference type="EMBL" id="CAB1369444.1"/>
    </source>
</evidence>
<dbReference type="OrthoDB" id="9809287at2"/>
<dbReference type="Proteomes" id="UP000515733">
    <property type="component" value="Chromosome"/>
</dbReference>
<protein>
    <submittedName>
        <fullName evidence="4">Short-chain dehydrogenase/reductase SDR</fullName>
        <ecNumber evidence="4">1.1.1.100</ecNumber>
    </submittedName>
</protein>
<dbReference type="SUPFAM" id="SSF51735">
    <property type="entry name" value="NAD(P)-binding Rossmann-fold domains"/>
    <property type="match status" value="1"/>
</dbReference>
<dbReference type="PANTHER" id="PTHR24321">
    <property type="entry name" value="DEHYDROGENASES, SHORT CHAIN"/>
    <property type="match status" value="1"/>
</dbReference>
<dbReference type="PANTHER" id="PTHR24321:SF8">
    <property type="entry name" value="ESTRADIOL 17-BETA-DEHYDROGENASE 8-RELATED"/>
    <property type="match status" value="1"/>
</dbReference>
<reference evidence="4 5" key="1">
    <citation type="submission" date="2020-03" db="EMBL/GenBank/DDBJ databases">
        <authorList>
            <consortium name="Genoscope - CEA"/>
            <person name="William W."/>
        </authorList>
    </citation>
    <scope>NUCLEOTIDE SEQUENCE [LARGE SCALE GENOMIC DNA]</scope>
    <source>
        <strain evidence="5">DSM 16959</strain>
    </source>
</reference>
<dbReference type="FunFam" id="3.40.50.720:FF:000173">
    <property type="entry name" value="3-oxoacyl-[acyl-carrier protein] reductase"/>
    <property type="match status" value="1"/>
</dbReference>
<name>A0A6S6XWW6_9PROT</name>
<evidence type="ECO:0000256" key="3">
    <source>
        <dbReference type="RuleBase" id="RU000363"/>
    </source>
</evidence>
<dbReference type="Pfam" id="PF00106">
    <property type="entry name" value="adh_short"/>
    <property type="match status" value="1"/>
</dbReference>
<dbReference type="PRINTS" id="PR00080">
    <property type="entry name" value="SDRFAMILY"/>
</dbReference>
<dbReference type="PRINTS" id="PR00081">
    <property type="entry name" value="GDHRDH"/>
</dbReference>
<dbReference type="InterPro" id="IPR036291">
    <property type="entry name" value="NAD(P)-bd_dom_sf"/>
</dbReference>
<sequence>MKLESKIALVTGAGSGIGRATARRLAQEGAAVVAVDLNQAGAAETISTVNSRGDGLALACNVSDSAAVAAVMAQVEARYGRIDILVNNAGIGSAPGDGFAAQLGRMAERGEQMKRGEKPTVHADLIIDMEDDGFWGVMKVNLGGTFYFCREAVRLMIKVGTQGSIVNIASTSALSGEGALHYAASKSALLGLTKSLARELATRGIRVNAICPGPTNTPILGGIGDDWIQAMINGTLIGRLCEPEEIAATALFLASGEGSAFTGQTVAANGGSLLM</sequence>
<dbReference type="RefSeq" id="WP_145772249.1">
    <property type="nucleotide sequence ID" value="NZ_LR778301.1"/>
</dbReference>
<dbReference type="Pfam" id="PF13561">
    <property type="entry name" value="adh_short_C2"/>
    <property type="match status" value="1"/>
</dbReference>
<dbReference type="GO" id="GO:0004316">
    <property type="term" value="F:3-oxoacyl-[acyl-carrier-protein] reductase (NADPH) activity"/>
    <property type="evidence" value="ECO:0007669"/>
    <property type="project" value="UniProtKB-EC"/>
</dbReference>
<keyword evidence="2 4" id="KW-0560">Oxidoreductase</keyword>
<accession>A0A6S6XWW6</accession>
<dbReference type="InterPro" id="IPR002347">
    <property type="entry name" value="SDR_fam"/>
</dbReference>
<dbReference type="Gene3D" id="3.40.50.720">
    <property type="entry name" value="NAD(P)-binding Rossmann-like Domain"/>
    <property type="match status" value="1"/>
</dbReference>
<evidence type="ECO:0000313" key="5">
    <source>
        <dbReference type="Proteomes" id="UP000515733"/>
    </source>
</evidence>